<dbReference type="SUPFAM" id="SSF51735">
    <property type="entry name" value="NAD(P)-binding Rossmann-fold domains"/>
    <property type="match status" value="1"/>
</dbReference>
<dbReference type="PATRIC" id="fig|933944.5.peg.5017"/>
<comment type="caution">
    <text evidence="2">The sequence shown here is derived from an EMBL/GenBank/DDBJ whole genome shotgun (WGS) entry which is preliminary data.</text>
</comment>
<dbReference type="AlphaFoldDB" id="A0A1E7JTD7"/>
<keyword evidence="3" id="KW-1185">Reference proteome</keyword>
<evidence type="ECO:0000313" key="3">
    <source>
        <dbReference type="Proteomes" id="UP000176087"/>
    </source>
</evidence>
<dbReference type="InterPro" id="IPR051783">
    <property type="entry name" value="NAD(P)-dependent_oxidoreduct"/>
</dbReference>
<dbReference type="InterPro" id="IPR001509">
    <property type="entry name" value="Epimerase_deHydtase"/>
</dbReference>
<dbReference type="Proteomes" id="UP000176087">
    <property type="component" value="Unassembled WGS sequence"/>
</dbReference>
<dbReference type="PANTHER" id="PTHR48079">
    <property type="entry name" value="PROTEIN YEEZ"/>
    <property type="match status" value="1"/>
</dbReference>
<reference evidence="2 3" key="1">
    <citation type="journal article" date="2016" name="Front. Microbiol.">
        <title>Comparative Genomics Analysis of Streptomyces Species Reveals Their Adaptation to the Marine Environment and Their Diversity at the Genomic Level.</title>
        <authorList>
            <person name="Tian X."/>
            <person name="Zhang Z."/>
            <person name="Yang T."/>
            <person name="Chen M."/>
            <person name="Li J."/>
            <person name="Chen F."/>
            <person name="Yang J."/>
            <person name="Li W."/>
            <person name="Zhang B."/>
            <person name="Zhang Z."/>
            <person name="Wu J."/>
            <person name="Zhang C."/>
            <person name="Long L."/>
            <person name="Xiao J."/>
        </authorList>
    </citation>
    <scope>NUCLEOTIDE SEQUENCE [LARGE SCALE GENOMIC DNA]</scope>
    <source>
        <strain evidence="2 3">SCSIO 10390</strain>
    </source>
</reference>
<name>A0A1E7JTD7_9ACTN</name>
<dbReference type="STRING" id="933944.AN215_07175"/>
<feature type="domain" description="NAD-dependent epimerase/dehydratase" evidence="1">
    <location>
        <begin position="6"/>
        <end position="210"/>
    </location>
</feature>
<evidence type="ECO:0000259" key="1">
    <source>
        <dbReference type="Pfam" id="PF01370"/>
    </source>
</evidence>
<dbReference type="RefSeq" id="WP_070009604.1">
    <property type="nucleotide sequence ID" value="NZ_LJGS01000037.1"/>
</dbReference>
<dbReference type="InterPro" id="IPR036291">
    <property type="entry name" value="NAD(P)-bd_dom_sf"/>
</dbReference>
<organism evidence="2 3">
    <name type="scientific">Streptomyces abyssalis</name>
    <dbReference type="NCBI Taxonomy" id="933944"/>
    <lineage>
        <taxon>Bacteria</taxon>
        <taxon>Bacillati</taxon>
        <taxon>Actinomycetota</taxon>
        <taxon>Actinomycetes</taxon>
        <taxon>Kitasatosporales</taxon>
        <taxon>Streptomycetaceae</taxon>
        <taxon>Streptomyces</taxon>
    </lineage>
</organism>
<proteinExistence type="predicted"/>
<protein>
    <recommendedName>
        <fullName evidence="1">NAD-dependent epimerase/dehydratase domain-containing protein</fullName>
    </recommendedName>
</protein>
<dbReference type="GO" id="GO:0004029">
    <property type="term" value="F:aldehyde dehydrogenase (NAD+) activity"/>
    <property type="evidence" value="ECO:0007669"/>
    <property type="project" value="TreeGrafter"/>
</dbReference>
<gene>
    <name evidence="2" type="ORF">AN215_07175</name>
</gene>
<dbReference type="GO" id="GO:0005737">
    <property type="term" value="C:cytoplasm"/>
    <property type="evidence" value="ECO:0007669"/>
    <property type="project" value="TreeGrafter"/>
</dbReference>
<dbReference type="Gene3D" id="3.40.50.720">
    <property type="entry name" value="NAD(P)-binding Rossmann-like Domain"/>
    <property type="match status" value="1"/>
</dbReference>
<sequence length="325" mass="34903">MTVRVALTGASGFIGSAVLRRLVPHELTPHEQGDVEVRALTRRELELPGGMEQVHADLARPATLAGTCSGARVLLHAASYVGPDDRLCTQINDVGTAALMDEARRAGVERVVQLSTTAVYGRGPHHGAAVEDVVPAPASATSRSRLAAEEHALRQDALVLRAGLITGAGDRWLVPALVELARRVPGYWRGGHAKLSLIDVDDLARLVVRAGLPPSGTDRVRAAVRGVHHAVHPVPVRNRDLLDTLAMLGLMPPVRGELTWPECLALLDEHPGRISERQLNLLAFDHHYDTALWEACESAPGQGPLDALADAAPWYRAHLARTARP</sequence>
<dbReference type="PANTHER" id="PTHR48079:SF6">
    <property type="entry name" value="NAD(P)-BINDING DOMAIN-CONTAINING PROTEIN-RELATED"/>
    <property type="match status" value="1"/>
</dbReference>
<dbReference type="Pfam" id="PF01370">
    <property type="entry name" value="Epimerase"/>
    <property type="match status" value="1"/>
</dbReference>
<dbReference type="OrthoDB" id="3174087at2"/>
<evidence type="ECO:0000313" key="2">
    <source>
        <dbReference type="EMBL" id="OEU92169.1"/>
    </source>
</evidence>
<dbReference type="EMBL" id="LJGT01000037">
    <property type="protein sequence ID" value="OEU92169.1"/>
    <property type="molecule type" value="Genomic_DNA"/>
</dbReference>
<accession>A0A1E7JTD7</accession>